<dbReference type="Pfam" id="PF03824">
    <property type="entry name" value="NicO"/>
    <property type="match status" value="1"/>
</dbReference>
<protein>
    <recommendedName>
        <fullName evidence="13">Nickel/cobalt efflux system</fullName>
    </recommendedName>
</protein>
<evidence type="ECO:0000256" key="14">
    <source>
        <dbReference type="SAM" id="MobiDB-lite"/>
    </source>
</evidence>
<keyword evidence="9" id="KW-0406">Ion transport</keyword>
<dbReference type="RefSeq" id="WP_110034234.1">
    <property type="nucleotide sequence ID" value="NZ_QGTR01000007.1"/>
</dbReference>
<comment type="subcellular location">
    <subcellularLocation>
        <location evidence="2 13">Cell membrane</location>
        <topology evidence="2 13">Multi-pass membrane protein</topology>
    </subcellularLocation>
</comment>
<evidence type="ECO:0000256" key="15">
    <source>
        <dbReference type="SAM" id="SignalP"/>
    </source>
</evidence>
<evidence type="ECO:0000256" key="4">
    <source>
        <dbReference type="ARBA" id="ARBA00022448"/>
    </source>
</evidence>
<evidence type="ECO:0000313" key="17">
    <source>
        <dbReference type="Proteomes" id="UP000246352"/>
    </source>
</evidence>
<feature type="transmembrane region" description="Helical" evidence="13">
    <location>
        <begin position="153"/>
        <end position="172"/>
    </location>
</feature>
<gene>
    <name evidence="16" type="ORF">DFR52_10775</name>
</gene>
<keyword evidence="7 13" id="KW-0812">Transmembrane</keyword>
<keyword evidence="10" id="KW-0921">Nickel transport</keyword>
<dbReference type="GO" id="GO:0006824">
    <property type="term" value="P:cobalt ion transport"/>
    <property type="evidence" value="ECO:0007669"/>
    <property type="project" value="UniProtKB-KW"/>
</dbReference>
<comment type="similarity">
    <text evidence="13">Belongs to the NiCoT transporter (TC 2.A.52) family.</text>
</comment>
<evidence type="ECO:0000256" key="10">
    <source>
        <dbReference type="ARBA" id="ARBA00023112"/>
    </source>
</evidence>
<dbReference type="GO" id="GO:0046583">
    <property type="term" value="F:monoatomic cation efflux transmembrane transporter activity"/>
    <property type="evidence" value="ECO:0007669"/>
    <property type="project" value="TreeGrafter"/>
</dbReference>
<accession>A0A317PEK6</accession>
<feature type="transmembrane region" description="Helical" evidence="13">
    <location>
        <begin position="281"/>
        <end position="309"/>
    </location>
</feature>
<dbReference type="PANTHER" id="PTHR40659:SF1">
    <property type="entry name" value="NICKEL_COBALT EFFLUX SYSTEM RCNA"/>
    <property type="match status" value="1"/>
</dbReference>
<dbReference type="GO" id="GO:0015099">
    <property type="term" value="F:nickel cation transmembrane transporter activity"/>
    <property type="evidence" value="ECO:0007669"/>
    <property type="project" value="UniProtKB-UniRule"/>
</dbReference>
<keyword evidence="12" id="KW-0170">Cobalt</keyword>
<evidence type="ECO:0000256" key="13">
    <source>
        <dbReference type="RuleBase" id="RU362101"/>
    </source>
</evidence>
<comment type="caution">
    <text evidence="16">The sequence shown here is derived from an EMBL/GenBank/DDBJ whole genome shotgun (WGS) entry which is preliminary data.</text>
</comment>
<organism evidence="16 17">
    <name type="scientific">Hoeflea marina</name>
    <dbReference type="NCBI Taxonomy" id="274592"/>
    <lineage>
        <taxon>Bacteria</taxon>
        <taxon>Pseudomonadati</taxon>
        <taxon>Pseudomonadota</taxon>
        <taxon>Alphaproteobacteria</taxon>
        <taxon>Hyphomicrobiales</taxon>
        <taxon>Rhizobiaceae</taxon>
        <taxon>Hoeflea</taxon>
    </lineage>
</organism>
<evidence type="ECO:0000256" key="12">
    <source>
        <dbReference type="ARBA" id="ARBA00023285"/>
    </source>
</evidence>
<keyword evidence="17" id="KW-1185">Reference proteome</keyword>
<evidence type="ECO:0000256" key="6">
    <source>
        <dbReference type="ARBA" id="ARBA00022596"/>
    </source>
</evidence>
<dbReference type="OrthoDB" id="9812956at2"/>
<feature type="compositionally biased region" description="Basic residues" evidence="14">
    <location>
        <begin position="200"/>
        <end position="223"/>
    </location>
</feature>
<evidence type="ECO:0000256" key="3">
    <source>
        <dbReference type="ARBA" id="ARBA00022426"/>
    </source>
</evidence>
<keyword evidence="11 13" id="KW-0472">Membrane</keyword>
<keyword evidence="5" id="KW-1003">Cell membrane</keyword>
<dbReference type="InterPro" id="IPR011541">
    <property type="entry name" value="Ni/Co_transpt_high_affinity"/>
</dbReference>
<evidence type="ECO:0000256" key="1">
    <source>
        <dbReference type="ARBA" id="ARBA00002510"/>
    </source>
</evidence>
<reference evidence="16 17" key="1">
    <citation type="submission" date="2018-05" db="EMBL/GenBank/DDBJ databases">
        <title>Genomic Encyclopedia of Type Strains, Phase IV (KMG-IV): sequencing the most valuable type-strain genomes for metagenomic binning, comparative biology and taxonomic classification.</title>
        <authorList>
            <person name="Goeker M."/>
        </authorList>
    </citation>
    <scope>NUCLEOTIDE SEQUENCE [LARGE SCALE GENOMIC DNA]</scope>
    <source>
        <strain evidence="16 17">DSM 16791</strain>
    </source>
</reference>
<dbReference type="GO" id="GO:0010045">
    <property type="term" value="P:response to nickel cation"/>
    <property type="evidence" value="ECO:0007669"/>
    <property type="project" value="TreeGrafter"/>
</dbReference>
<comment type="function">
    <text evidence="1">Efflux system for nickel and cobalt.</text>
</comment>
<keyword evidence="3" id="KW-0171">Cobalt transport</keyword>
<evidence type="ECO:0000313" key="16">
    <source>
        <dbReference type="EMBL" id="PWV97164.1"/>
    </source>
</evidence>
<evidence type="ECO:0000256" key="8">
    <source>
        <dbReference type="ARBA" id="ARBA00022989"/>
    </source>
</evidence>
<feature type="transmembrane region" description="Helical" evidence="13">
    <location>
        <begin position="116"/>
        <end position="141"/>
    </location>
</feature>
<feature type="transmembrane region" description="Helical" evidence="13">
    <location>
        <begin position="74"/>
        <end position="95"/>
    </location>
</feature>
<evidence type="ECO:0000256" key="11">
    <source>
        <dbReference type="ARBA" id="ARBA00023136"/>
    </source>
</evidence>
<feature type="transmembrane region" description="Helical" evidence="13">
    <location>
        <begin position="254"/>
        <end position="275"/>
    </location>
</feature>
<dbReference type="EMBL" id="QGTR01000007">
    <property type="protein sequence ID" value="PWV97164.1"/>
    <property type="molecule type" value="Genomic_DNA"/>
</dbReference>
<keyword evidence="4 13" id="KW-0813">Transport</keyword>
<feature type="signal peptide" evidence="15">
    <location>
        <begin position="1"/>
        <end position="25"/>
    </location>
</feature>
<feature type="chain" id="PRO_5016300655" description="Nickel/cobalt efflux system" evidence="15">
    <location>
        <begin position="26"/>
        <end position="352"/>
    </location>
</feature>
<proteinExistence type="inferred from homology"/>
<sequence>MTTNPACKLLTIAALMVMAAGAAHAQSSLGIGAAEPSLMPGNPGWPLLSWVNSEQQAFYRALTGSLKAMRSDPWQLWTLVGLSFAYGVFHAVGPGHGKAVISSYMIANEVALRRGVALSFLSSMMQGLMAIGVVALAYVVLRGTTVSMTDATGYLEKASYLLIAAFGGWLLWKKLAALLPARVAGLAPALAVAAAGDHGHGHHDHQHSHGHAHSHSHAHHPHAHGPGEVCSSCGHSHAPDPALLSGKDLGLREAWSAVVAVGLRPCSGALLVLTFSLLNGLYLGGVLSVFAMALGTAITVSALATLAVTAKGFAVRLAGSSRAGAVGSSIEIAGATLVLVLGLVLFAAALQA</sequence>
<keyword evidence="8 13" id="KW-1133">Transmembrane helix</keyword>
<keyword evidence="6" id="KW-0533">Nickel</keyword>
<dbReference type="InterPro" id="IPR051224">
    <property type="entry name" value="NiCoT_RcnA"/>
</dbReference>
<dbReference type="PANTHER" id="PTHR40659">
    <property type="entry name" value="NICKEL/COBALT EFFLUX SYSTEM RCNA"/>
    <property type="match status" value="1"/>
</dbReference>
<dbReference type="Proteomes" id="UP000246352">
    <property type="component" value="Unassembled WGS sequence"/>
</dbReference>
<feature type="transmembrane region" description="Helical" evidence="13">
    <location>
        <begin position="330"/>
        <end position="350"/>
    </location>
</feature>
<evidence type="ECO:0000256" key="9">
    <source>
        <dbReference type="ARBA" id="ARBA00023065"/>
    </source>
</evidence>
<feature type="region of interest" description="Disordered" evidence="14">
    <location>
        <begin position="196"/>
        <end position="232"/>
    </location>
</feature>
<keyword evidence="15" id="KW-0732">Signal</keyword>
<evidence type="ECO:0000256" key="5">
    <source>
        <dbReference type="ARBA" id="ARBA00022475"/>
    </source>
</evidence>
<dbReference type="GO" id="GO:0032025">
    <property type="term" value="P:response to cobalt ion"/>
    <property type="evidence" value="ECO:0007669"/>
    <property type="project" value="TreeGrafter"/>
</dbReference>
<name>A0A317PEK6_9HYPH</name>
<dbReference type="GO" id="GO:0005886">
    <property type="term" value="C:plasma membrane"/>
    <property type="evidence" value="ECO:0007669"/>
    <property type="project" value="UniProtKB-SubCell"/>
</dbReference>
<evidence type="ECO:0000256" key="7">
    <source>
        <dbReference type="ARBA" id="ARBA00022692"/>
    </source>
</evidence>
<evidence type="ECO:0000256" key="2">
    <source>
        <dbReference type="ARBA" id="ARBA00004651"/>
    </source>
</evidence>
<dbReference type="AlphaFoldDB" id="A0A317PEK6"/>